<reference evidence="2" key="1">
    <citation type="submission" date="2016-10" db="EMBL/GenBank/DDBJ databases">
        <authorList>
            <person name="Varghese N."/>
            <person name="Submissions S."/>
        </authorList>
    </citation>
    <scope>NUCLEOTIDE SEQUENCE [LARGE SCALE GENOMIC DNA]</scope>
    <source>
        <strain evidence="2">CGMCC 1.6489</strain>
    </source>
</reference>
<dbReference type="Pfam" id="PF20090">
    <property type="entry name" value="DUF6482"/>
    <property type="match status" value="1"/>
</dbReference>
<dbReference type="InterPro" id="IPR045508">
    <property type="entry name" value="DUF6482"/>
</dbReference>
<dbReference type="OrthoDB" id="5600613at2"/>
<dbReference type="RefSeq" id="WP_091851739.1">
    <property type="nucleotide sequence ID" value="NZ_FOHZ01000009.1"/>
</dbReference>
<organism evidence="1 2">
    <name type="scientific">Marinobacter segnicrescens</name>
    <dbReference type="NCBI Taxonomy" id="430453"/>
    <lineage>
        <taxon>Bacteria</taxon>
        <taxon>Pseudomonadati</taxon>
        <taxon>Pseudomonadota</taxon>
        <taxon>Gammaproteobacteria</taxon>
        <taxon>Pseudomonadales</taxon>
        <taxon>Marinobacteraceae</taxon>
        <taxon>Marinobacter</taxon>
    </lineage>
</organism>
<sequence length="101" mass="11445">MRITLAELHKAGTGPVTLLEILSIEGQRYMARIYLGEQTLILSDPRGRTRLFRSSWEILDTLKEIDIQRTDVVHGSAYNEMVGMAPAPVDPLRIRIQGQQQ</sequence>
<dbReference type="EMBL" id="FOHZ01000009">
    <property type="protein sequence ID" value="SET42691.1"/>
    <property type="molecule type" value="Genomic_DNA"/>
</dbReference>
<name>A0A1I0EE20_9GAMM</name>
<proteinExistence type="predicted"/>
<evidence type="ECO:0000313" key="1">
    <source>
        <dbReference type="EMBL" id="SET42691.1"/>
    </source>
</evidence>
<protein>
    <recommendedName>
        <fullName evidence="3">Cation transporter</fullName>
    </recommendedName>
</protein>
<accession>A0A1I0EE20</accession>
<dbReference type="AlphaFoldDB" id="A0A1I0EE20"/>
<gene>
    <name evidence="1" type="ORF">SAMN04487962_109108</name>
</gene>
<dbReference type="STRING" id="430453.SAMN04487962_109108"/>
<dbReference type="Proteomes" id="UP000198762">
    <property type="component" value="Unassembled WGS sequence"/>
</dbReference>
<evidence type="ECO:0000313" key="2">
    <source>
        <dbReference type="Proteomes" id="UP000198762"/>
    </source>
</evidence>
<keyword evidence="2" id="KW-1185">Reference proteome</keyword>
<evidence type="ECO:0008006" key="3">
    <source>
        <dbReference type="Google" id="ProtNLM"/>
    </source>
</evidence>